<evidence type="ECO:0000256" key="8">
    <source>
        <dbReference type="RuleBase" id="RU000682"/>
    </source>
</evidence>
<feature type="domain" description="Homeobox" evidence="10">
    <location>
        <begin position="197"/>
        <end position="257"/>
    </location>
</feature>
<dbReference type="PROSITE" id="PS00027">
    <property type="entry name" value="HOMEOBOX_1"/>
    <property type="match status" value="1"/>
</dbReference>
<feature type="region of interest" description="Disordered" evidence="9">
    <location>
        <begin position="79"/>
        <end position="133"/>
    </location>
</feature>
<evidence type="ECO:0000256" key="7">
    <source>
        <dbReference type="PROSITE-ProRule" id="PRU00108"/>
    </source>
</evidence>
<dbReference type="GO" id="GO:0000977">
    <property type="term" value="F:RNA polymerase II transcription regulatory region sequence-specific DNA binding"/>
    <property type="evidence" value="ECO:0007669"/>
    <property type="project" value="TreeGrafter"/>
</dbReference>
<dbReference type="PANTHER" id="PTHR24338">
    <property type="entry name" value="HOMEOBOX PROTEIN MSX"/>
    <property type="match status" value="1"/>
</dbReference>
<dbReference type="InterPro" id="IPR020479">
    <property type="entry name" value="HD_metazoa"/>
</dbReference>
<evidence type="ECO:0000259" key="10">
    <source>
        <dbReference type="PROSITE" id="PS50071"/>
    </source>
</evidence>
<keyword evidence="2" id="KW-0217">Developmental protein</keyword>
<proteinExistence type="inferred from homology"/>
<keyword evidence="3 7" id="KW-0238">DNA-binding</keyword>
<dbReference type="PRINTS" id="PR00024">
    <property type="entry name" value="HOMEOBOX"/>
</dbReference>
<comment type="similarity">
    <text evidence="6">Belongs to the Msh homeobox family.</text>
</comment>
<dbReference type="GO" id="GO:0005634">
    <property type="term" value="C:nucleus"/>
    <property type="evidence" value="ECO:0007669"/>
    <property type="project" value="UniProtKB-SubCell"/>
</dbReference>
<evidence type="ECO:0000256" key="6">
    <source>
        <dbReference type="ARBA" id="ARBA00038425"/>
    </source>
</evidence>
<keyword evidence="5 7" id="KW-0539">Nucleus</keyword>
<evidence type="ECO:0000256" key="1">
    <source>
        <dbReference type="ARBA" id="ARBA00004123"/>
    </source>
</evidence>
<dbReference type="SUPFAM" id="SSF46689">
    <property type="entry name" value="Homeodomain-like"/>
    <property type="match status" value="1"/>
</dbReference>
<evidence type="ECO:0000256" key="3">
    <source>
        <dbReference type="ARBA" id="ARBA00023125"/>
    </source>
</evidence>
<feature type="region of interest" description="Disordered" evidence="9">
    <location>
        <begin position="147"/>
        <end position="174"/>
    </location>
</feature>
<dbReference type="InterPro" id="IPR001356">
    <property type="entry name" value="HD"/>
</dbReference>
<evidence type="ECO:0000256" key="5">
    <source>
        <dbReference type="ARBA" id="ARBA00023242"/>
    </source>
</evidence>
<comment type="subcellular location">
    <subcellularLocation>
        <location evidence="1 7 8">Nucleus</location>
    </subcellularLocation>
</comment>
<protein>
    <submittedName>
        <fullName evidence="11">Msx protein</fullName>
    </submittedName>
</protein>
<dbReference type="AlphaFoldDB" id="A8R0F0"/>
<dbReference type="Pfam" id="PF00046">
    <property type="entry name" value="Homeodomain"/>
    <property type="match status" value="1"/>
</dbReference>
<accession>A8R0F0</accession>
<feature type="compositionally biased region" description="Low complexity" evidence="9">
    <location>
        <begin position="164"/>
        <end position="174"/>
    </location>
</feature>
<evidence type="ECO:0000256" key="4">
    <source>
        <dbReference type="ARBA" id="ARBA00023155"/>
    </source>
</evidence>
<dbReference type="PANTHER" id="PTHR24338:SF0">
    <property type="entry name" value="MUSCLE SEGMENTATION HOMEOBOX"/>
    <property type="match status" value="1"/>
</dbReference>
<sequence length="307" mass="34926">MQVTEKSIVFSGFSAVMLPNADAHVLDVRGSRMKQEVKMVIEEMKQKRPRNPFSIDYILNLGEREKDESFTTVSAFHVPSDDAESKPFSDSITSQRSSSVSPSSIAPSTSRTDFKRPSSHSPQLSEATHSPPLLYRQQRDAQLSRKHSLSPLSLVRPNEEIKTPSPKSSACSSASPRDVETIEFQWDLSKCFLRKHKANRKPRTPFSASQLLTLEQKFKRKQYLSISERSELSEQLKLTETQIKIWFQNRRAKEKRLKEAEMEKETRVYSIPPPTSACSCCCISPSARYQYAPHPYPNPRMGCGCLH</sequence>
<reference evidence="11" key="1">
    <citation type="journal article" date="2008" name="Mol. Biol. Evol.">
        <title>Conservation and diversification of Msx protein in metazoan evolution.</title>
        <authorList>
            <person name="Takahashi H."/>
            <person name="Kamiya A."/>
            <person name="Ishiguro A."/>
            <person name="Suzuki A.C."/>
            <person name="Saitou N."/>
            <person name="Toyoda A."/>
            <person name="Aruga J."/>
        </authorList>
    </citation>
    <scope>NUCLEOTIDE SEQUENCE</scope>
</reference>
<dbReference type="GO" id="GO:0048598">
    <property type="term" value="P:embryonic morphogenesis"/>
    <property type="evidence" value="ECO:0007669"/>
    <property type="project" value="TreeGrafter"/>
</dbReference>
<evidence type="ECO:0000256" key="2">
    <source>
        <dbReference type="ARBA" id="ARBA00022473"/>
    </source>
</evidence>
<organism evidence="11">
    <name type="scientific">Scolionema suvaense</name>
    <dbReference type="NCBI Taxonomy" id="340365"/>
    <lineage>
        <taxon>Eukaryota</taxon>
        <taxon>Metazoa</taxon>
        <taxon>Cnidaria</taxon>
        <taxon>Hydrozoa</taxon>
        <taxon>Trachylinae</taxon>
        <taxon>Limnomedusae</taxon>
        <taxon>Olindiidae</taxon>
        <taxon>Scolionema</taxon>
    </lineage>
</organism>
<feature type="compositionally biased region" description="Low complexity" evidence="9">
    <location>
        <begin position="89"/>
        <end position="111"/>
    </location>
</feature>
<evidence type="ECO:0000256" key="9">
    <source>
        <dbReference type="SAM" id="MobiDB-lite"/>
    </source>
</evidence>
<feature type="compositionally biased region" description="Polar residues" evidence="9">
    <location>
        <begin position="119"/>
        <end position="128"/>
    </location>
</feature>
<dbReference type="InterPro" id="IPR009057">
    <property type="entry name" value="Homeodomain-like_sf"/>
</dbReference>
<dbReference type="InterPro" id="IPR050674">
    <property type="entry name" value="Msh_Homeobox_Regulators"/>
</dbReference>
<name>A8R0F0_9CNID</name>
<gene>
    <name evidence="11" type="primary">Msx</name>
</gene>
<dbReference type="CDD" id="cd00086">
    <property type="entry name" value="homeodomain"/>
    <property type="match status" value="1"/>
</dbReference>
<dbReference type="EMBL" id="AB302958">
    <property type="protein sequence ID" value="BAF91572.1"/>
    <property type="molecule type" value="Genomic_DNA"/>
</dbReference>
<keyword evidence="4 7" id="KW-0371">Homeobox</keyword>
<evidence type="ECO:0000313" key="11">
    <source>
        <dbReference type="EMBL" id="BAF91572.1"/>
    </source>
</evidence>
<dbReference type="Gene3D" id="1.10.10.60">
    <property type="entry name" value="Homeodomain-like"/>
    <property type="match status" value="1"/>
</dbReference>
<dbReference type="SMART" id="SM00389">
    <property type="entry name" value="HOX"/>
    <property type="match status" value="1"/>
</dbReference>
<dbReference type="PROSITE" id="PS50071">
    <property type="entry name" value="HOMEOBOX_2"/>
    <property type="match status" value="1"/>
</dbReference>
<feature type="DNA-binding region" description="Homeobox" evidence="7">
    <location>
        <begin position="199"/>
        <end position="258"/>
    </location>
</feature>
<dbReference type="InterPro" id="IPR017970">
    <property type="entry name" value="Homeobox_CS"/>
</dbReference>
<dbReference type="GO" id="GO:0000981">
    <property type="term" value="F:DNA-binding transcription factor activity, RNA polymerase II-specific"/>
    <property type="evidence" value="ECO:0007669"/>
    <property type="project" value="InterPro"/>
</dbReference>